<dbReference type="InterPro" id="IPR004114">
    <property type="entry name" value="THUMP_dom"/>
</dbReference>
<keyword evidence="3" id="KW-0694">RNA-binding</keyword>
<dbReference type="GO" id="GO:0032259">
    <property type="term" value="P:methylation"/>
    <property type="evidence" value="ECO:0007669"/>
    <property type="project" value="UniProtKB-KW"/>
</dbReference>
<evidence type="ECO:0000256" key="2">
    <source>
        <dbReference type="ARBA" id="ARBA00022679"/>
    </source>
</evidence>
<dbReference type="GO" id="GO:0008168">
    <property type="term" value="F:methyltransferase activity"/>
    <property type="evidence" value="ECO:0007669"/>
    <property type="project" value="UniProtKB-KW"/>
</dbReference>
<feature type="domain" description="THUMP" evidence="4">
    <location>
        <begin position="44"/>
        <end position="155"/>
    </location>
</feature>
<protein>
    <submittedName>
        <fullName evidence="5">Class I SAM-dependent RNA methyltransferase</fullName>
    </submittedName>
</protein>
<name>A0ABT1WKB0_9LACT</name>
<organism evidence="5 6">
    <name type="scientific">Granulicatella seriolae</name>
    <dbReference type="NCBI Taxonomy" id="2967226"/>
    <lineage>
        <taxon>Bacteria</taxon>
        <taxon>Bacillati</taxon>
        <taxon>Bacillota</taxon>
        <taxon>Bacilli</taxon>
        <taxon>Lactobacillales</taxon>
        <taxon>Carnobacteriaceae</taxon>
        <taxon>Granulicatella</taxon>
    </lineage>
</organism>
<reference evidence="5" key="1">
    <citation type="submission" date="2022-07" db="EMBL/GenBank/DDBJ databases">
        <authorList>
            <person name="Jung M.-Y."/>
            <person name="Lee M."/>
        </authorList>
    </citation>
    <scope>NUCLEOTIDE SEQUENCE</scope>
    <source>
        <strain evidence="5">S8</strain>
    </source>
</reference>
<evidence type="ECO:0000313" key="6">
    <source>
        <dbReference type="Proteomes" id="UP001059480"/>
    </source>
</evidence>
<dbReference type="Pfam" id="PF22020">
    <property type="entry name" value="RlmL_1st"/>
    <property type="match status" value="1"/>
</dbReference>
<dbReference type="InterPro" id="IPR053943">
    <property type="entry name" value="RlmKL-like_Mtase_CS"/>
</dbReference>
<keyword evidence="2" id="KW-0808">Transferase</keyword>
<dbReference type="Gene3D" id="3.30.2130.30">
    <property type="match status" value="1"/>
</dbReference>
<reference evidence="5" key="3">
    <citation type="journal article" date="2023" name="Microbiol. Resour. Announc.">
        <title>Draft Genome Sequence of Granulicatella sp. Strain S8, Isolated from a Marine Fish, Seriola quinqueradiata.</title>
        <authorList>
            <person name="Lee M."/>
            <person name="Farooq A."/>
            <person name="Jeong J.B."/>
            <person name="Jung M.Y."/>
        </authorList>
    </citation>
    <scope>NUCLEOTIDE SEQUENCE</scope>
    <source>
        <strain evidence="5">S8</strain>
    </source>
</reference>
<dbReference type="InterPro" id="IPR054170">
    <property type="entry name" value="RlmL_1st"/>
</dbReference>
<evidence type="ECO:0000256" key="1">
    <source>
        <dbReference type="ARBA" id="ARBA00022603"/>
    </source>
</evidence>
<dbReference type="PANTHER" id="PTHR47313:SF1">
    <property type="entry name" value="RIBOSOMAL RNA LARGE SUBUNIT METHYLTRANSFERASE K_L"/>
    <property type="match status" value="1"/>
</dbReference>
<dbReference type="SMART" id="SM00981">
    <property type="entry name" value="THUMP"/>
    <property type="match status" value="1"/>
</dbReference>
<dbReference type="Pfam" id="PF02926">
    <property type="entry name" value="THUMP"/>
    <property type="match status" value="1"/>
</dbReference>
<reference evidence="5" key="2">
    <citation type="journal article" date="2023" name="Curr. Microbiol.">
        <title>Granulicatella seriolae sp. nov., a Novel Facultative Anaerobe Isolated from Yellowtail Marine Fish.</title>
        <authorList>
            <person name="Lee M."/>
            <person name="Choi Y.J."/>
            <person name="Farooq A."/>
            <person name="Jeong J.B."/>
            <person name="Jung M.Y."/>
        </authorList>
    </citation>
    <scope>NUCLEOTIDE SEQUENCE</scope>
    <source>
        <strain evidence="5">S8</strain>
    </source>
</reference>
<keyword evidence="6" id="KW-1185">Reference proteome</keyword>
<sequence length="381" mass="42401">MHQYQLVATAAAGIEALVGKELKDLGYECQVENGKAFFKGTDMDIAKTNIWLRTADRIKIVFGNFTATTFDQLFEQTKALPWEDILPVDAEFPVSGKSVKSTLYSVPNCQSIVKKAIVTRLSDAYSRRGQLPETGALYPIEVAILKDVVSLTIDTSGTSLFKRGYRTEKGGAPLKENMAASLVKLTNWYPDKPFYDPVCGSGTIPIEAALIGKNIAPGLNRTFAAQEWTFFDSKAFPTVKDEARKAIKEDVQLDILGTDIDGSMIEIAKRNAEKAGVADQIVFKQMQLSDFKTNKDNGVIVANPPYGDRLLSEEQAQALYAQMGATYKPLTTWSKYILTSDLAFETHYGQRATKKRKLYNGAIRTDLFQFWGKRTPRKIEN</sequence>
<dbReference type="InterPro" id="IPR000241">
    <property type="entry name" value="RlmKL-like_Mtase"/>
</dbReference>
<dbReference type="InterPro" id="IPR002052">
    <property type="entry name" value="DNA_methylase_N6_adenine_CS"/>
</dbReference>
<accession>A0ABT1WKB0</accession>
<comment type="caution">
    <text evidence="5">The sequence shown here is derived from an EMBL/GenBank/DDBJ whole genome shotgun (WGS) entry which is preliminary data.</text>
</comment>
<dbReference type="PROSITE" id="PS51165">
    <property type="entry name" value="THUMP"/>
    <property type="match status" value="1"/>
</dbReference>
<evidence type="ECO:0000256" key="3">
    <source>
        <dbReference type="PROSITE-ProRule" id="PRU00529"/>
    </source>
</evidence>
<gene>
    <name evidence="5" type="ORF">NPA36_00435</name>
</gene>
<dbReference type="PROSITE" id="PS00092">
    <property type="entry name" value="N6_MTASE"/>
    <property type="match status" value="1"/>
</dbReference>
<dbReference type="EMBL" id="JANHNZ010000001">
    <property type="protein sequence ID" value="MCQ9209033.1"/>
    <property type="molecule type" value="Genomic_DNA"/>
</dbReference>
<dbReference type="PROSITE" id="PS01261">
    <property type="entry name" value="UPF0020"/>
    <property type="match status" value="1"/>
</dbReference>
<dbReference type="Gene3D" id="3.40.50.150">
    <property type="entry name" value="Vaccinia Virus protein VP39"/>
    <property type="match status" value="1"/>
</dbReference>
<evidence type="ECO:0000313" key="5">
    <source>
        <dbReference type="EMBL" id="MCQ9209033.1"/>
    </source>
</evidence>
<dbReference type="Pfam" id="PF01170">
    <property type="entry name" value="UPF0020"/>
    <property type="match status" value="1"/>
</dbReference>
<dbReference type="InterPro" id="IPR029063">
    <property type="entry name" value="SAM-dependent_MTases_sf"/>
</dbReference>
<dbReference type="RefSeq" id="WP_256944149.1">
    <property type="nucleotide sequence ID" value="NZ_JANHNZ010000001.1"/>
</dbReference>
<dbReference type="PANTHER" id="PTHR47313">
    <property type="entry name" value="RIBOSOMAL RNA LARGE SUBUNIT METHYLTRANSFERASE K/L"/>
    <property type="match status" value="1"/>
</dbReference>
<proteinExistence type="predicted"/>
<keyword evidence="1 5" id="KW-0489">Methyltransferase</keyword>
<evidence type="ECO:0000259" key="4">
    <source>
        <dbReference type="PROSITE" id="PS51165"/>
    </source>
</evidence>
<dbReference type="CDD" id="cd11715">
    <property type="entry name" value="THUMP_AdoMetMT"/>
    <property type="match status" value="1"/>
</dbReference>
<dbReference type="Proteomes" id="UP001059480">
    <property type="component" value="Unassembled WGS sequence"/>
</dbReference>
<dbReference type="SUPFAM" id="SSF53335">
    <property type="entry name" value="S-adenosyl-L-methionine-dependent methyltransferases"/>
    <property type="match status" value="1"/>
</dbReference>